<evidence type="ECO:0000259" key="3">
    <source>
        <dbReference type="PROSITE" id="PS51186"/>
    </source>
</evidence>
<dbReference type="Pfam" id="PF00583">
    <property type="entry name" value="Acetyltransf_1"/>
    <property type="match status" value="1"/>
</dbReference>
<dbReference type="InterPro" id="IPR000182">
    <property type="entry name" value="GNAT_dom"/>
</dbReference>
<reference evidence="4 5" key="1">
    <citation type="journal article" date="2020" name="ISME J.">
        <title>Comparative genomics reveals insights into cyanobacterial evolution and habitat adaptation.</title>
        <authorList>
            <person name="Chen M.Y."/>
            <person name="Teng W.K."/>
            <person name="Zhao L."/>
            <person name="Hu C.X."/>
            <person name="Zhou Y.K."/>
            <person name="Han B.P."/>
            <person name="Song L.R."/>
            <person name="Shu W.S."/>
        </authorList>
    </citation>
    <scope>NUCLEOTIDE SEQUENCE [LARGE SCALE GENOMIC DNA]</scope>
    <source>
        <strain evidence="4 5">FACHB-288</strain>
    </source>
</reference>
<evidence type="ECO:0000256" key="2">
    <source>
        <dbReference type="ARBA" id="ARBA00023315"/>
    </source>
</evidence>
<evidence type="ECO:0000313" key="4">
    <source>
        <dbReference type="EMBL" id="MBD2199831.1"/>
    </source>
</evidence>
<evidence type="ECO:0000313" key="5">
    <source>
        <dbReference type="Proteomes" id="UP000658514"/>
    </source>
</evidence>
<dbReference type="InterPro" id="IPR016181">
    <property type="entry name" value="Acyl_CoA_acyltransferase"/>
</dbReference>
<sequence>MQSSKLEFKPINLERDQNLCVQFRADSFICSFGSAARFYKEDGSGSEKYLQWLRQRMTQIPNSCVHVWKQEQIIGQIEMMRCQHDSSVGYVNLFYLTPEFRGQGFGQQLDQHASDFFKRLGCHSARLNVSPTNRVAMRFYLKHGWIDLGQREDDLEVHYLEKKF</sequence>
<dbReference type="PANTHER" id="PTHR43877">
    <property type="entry name" value="AMINOALKYLPHOSPHONATE N-ACETYLTRANSFERASE-RELATED-RELATED"/>
    <property type="match status" value="1"/>
</dbReference>
<feature type="domain" description="N-acetyltransferase" evidence="3">
    <location>
        <begin position="6"/>
        <end position="164"/>
    </location>
</feature>
<dbReference type="Gene3D" id="3.40.630.30">
    <property type="match status" value="1"/>
</dbReference>
<dbReference type="PANTHER" id="PTHR43877:SF2">
    <property type="entry name" value="AMINOALKYLPHOSPHONATE N-ACETYLTRANSFERASE-RELATED"/>
    <property type="match status" value="1"/>
</dbReference>
<comment type="caution">
    <text evidence="4">The sequence shown here is derived from an EMBL/GenBank/DDBJ whole genome shotgun (WGS) entry which is preliminary data.</text>
</comment>
<organism evidence="4 5">
    <name type="scientific">Calothrix parietina FACHB-288</name>
    <dbReference type="NCBI Taxonomy" id="2692896"/>
    <lineage>
        <taxon>Bacteria</taxon>
        <taxon>Bacillati</taxon>
        <taxon>Cyanobacteriota</taxon>
        <taxon>Cyanophyceae</taxon>
        <taxon>Nostocales</taxon>
        <taxon>Calotrichaceae</taxon>
        <taxon>Calothrix</taxon>
    </lineage>
</organism>
<evidence type="ECO:0000256" key="1">
    <source>
        <dbReference type="ARBA" id="ARBA00022679"/>
    </source>
</evidence>
<dbReference type="RefSeq" id="WP_190549735.1">
    <property type="nucleotide sequence ID" value="NZ_CAWPNO010000105.1"/>
</dbReference>
<dbReference type="CDD" id="cd04301">
    <property type="entry name" value="NAT_SF"/>
    <property type="match status" value="1"/>
</dbReference>
<keyword evidence="1" id="KW-0808">Transferase</keyword>
<accession>A0ABR8AIM8</accession>
<protein>
    <submittedName>
        <fullName evidence="4">GNAT family N-acetyltransferase</fullName>
    </submittedName>
</protein>
<name>A0ABR8AIM8_9CYAN</name>
<gene>
    <name evidence="4" type="ORF">H6G24_30890</name>
</gene>
<dbReference type="EMBL" id="JACJQH010000069">
    <property type="protein sequence ID" value="MBD2199831.1"/>
    <property type="molecule type" value="Genomic_DNA"/>
</dbReference>
<dbReference type="PROSITE" id="PS51186">
    <property type="entry name" value="GNAT"/>
    <property type="match status" value="1"/>
</dbReference>
<dbReference type="SUPFAM" id="SSF55729">
    <property type="entry name" value="Acyl-CoA N-acyltransferases (Nat)"/>
    <property type="match status" value="1"/>
</dbReference>
<dbReference type="InterPro" id="IPR050832">
    <property type="entry name" value="Bact_Acetyltransf"/>
</dbReference>
<dbReference type="Proteomes" id="UP000658514">
    <property type="component" value="Unassembled WGS sequence"/>
</dbReference>
<keyword evidence="2" id="KW-0012">Acyltransferase</keyword>
<proteinExistence type="predicted"/>
<keyword evidence="5" id="KW-1185">Reference proteome</keyword>